<dbReference type="GO" id="GO:0030119">
    <property type="term" value="C:AP-type membrane coat adaptor complex"/>
    <property type="evidence" value="ECO:0000318"/>
    <property type="project" value="GO_Central"/>
</dbReference>
<dbReference type="FunCoup" id="B3S3M4">
    <property type="interactions" value="128"/>
</dbReference>
<dbReference type="EMBL" id="DS985248">
    <property type="protein sequence ID" value="EDV22982.1"/>
    <property type="molecule type" value="Genomic_DNA"/>
</dbReference>
<dbReference type="InterPro" id="IPR038741">
    <property type="entry name" value="AP5B1"/>
</dbReference>
<dbReference type="STRING" id="10228.B3S3M4"/>
<feature type="domain" description="AP5B1 middle" evidence="1">
    <location>
        <begin position="206"/>
        <end position="292"/>
    </location>
</feature>
<dbReference type="eggNOG" id="ENOG502QVTX">
    <property type="taxonomic scope" value="Eukaryota"/>
</dbReference>
<dbReference type="PANTHER" id="PTHR34033:SF1">
    <property type="entry name" value="AP-5 COMPLEX SUBUNIT BETA-1"/>
    <property type="match status" value="1"/>
</dbReference>
<dbReference type="InterPro" id="IPR048981">
    <property type="entry name" value="AP5B1_C"/>
</dbReference>
<dbReference type="Pfam" id="PF21590">
    <property type="entry name" value="AP5B1_C"/>
    <property type="match status" value="1"/>
</dbReference>
<gene>
    <name evidence="3" type="ORF">TRIADDRAFT_58776</name>
</gene>
<dbReference type="Proteomes" id="UP000009022">
    <property type="component" value="Unassembled WGS sequence"/>
</dbReference>
<dbReference type="GeneID" id="6755908"/>
<dbReference type="HOGENOM" id="CLU_375690_0_0_1"/>
<dbReference type="GO" id="GO:0016197">
    <property type="term" value="P:endosomal transport"/>
    <property type="evidence" value="ECO:0000318"/>
    <property type="project" value="GO_Central"/>
</dbReference>
<dbReference type="KEGG" id="tad:TRIADDRAFT_58776"/>
<dbReference type="CTD" id="6755908"/>
<evidence type="ECO:0000259" key="2">
    <source>
        <dbReference type="Pfam" id="PF21590"/>
    </source>
</evidence>
<feature type="domain" description="AP5B1 C-terminal" evidence="2">
    <location>
        <begin position="655"/>
        <end position="733"/>
    </location>
</feature>
<evidence type="ECO:0000259" key="1">
    <source>
        <dbReference type="Pfam" id="PF21588"/>
    </source>
</evidence>
<sequence length="739" mass="85080">MDRWSQLIDTFRYSTDTLRLQRQGIDLQDLLLDILQLICSDSKDINGKIKAMSLLQERADILLVDETSQEQAIASLLGVLQQIQIPETVFPTYIMITITSLVIQFDIKNVFPDLFATLIQILLNRIDRINSGTDRILRGLACQCLTEIEQLYPGLLGHRLDYYYNLCQAECSHIFQHYWALLEKNLSFTSNLEMVNSAEPLLSDDDSNQLKAIISFVMDSDNFMLLTPTGQMLVVLKPIGNLIFIVQLVECVTVSRLSQKTFKLLILQKMVTCDLPSLQSVMLLKVTIYDRLKYSSYDYNLAHVTEMKCGDELFNQDDDYYLLERLVLMIRSPMISQEQQLIYCEWIMHFPDDSKPIGMRCTKDISLPYFWDYNLIVWFYPQVYDNFDIILRKLIILNHSFELGESRETTTILIGCLTGLMQRTDIAASSLAVTTLLRVFYNFCQSGFQLNVLKSLTDYIASVIPMTQVLPNLLDHLRLLEVSAQEKEIKPMLRTILSAGSSNNQLELISKIVVDDISKLSKEVDLPVIEVDDLGISLAKVPKNMYTAVDFNSKRDRLVISYGDIVREEGLLDHYFKQLTSSEELWTINVECFIYYKEDLAVDYEKKYVAIVLELESNSNYKSVNGCQTVFFKIQSVDPLPCTLNIKAGDGKLGAISICCLNQADSQELQDTLVSTLSVYVIDQTDEIWIGWYLPPQYHVLLKCYHHLDHYIKFVIATDYWKLLTYVDDYLHKFEKLVS</sequence>
<dbReference type="InParanoid" id="B3S3M4"/>
<name>B3S3M4_TRIAD</name>
<dbReference type="Pfam" id="PF21588">
    <property type="entry name" value="AP5B1_middle"/>
    <property type="match status" value="2"/>
</dbReference>
<evidence type="ECO:0000313" key="4">
    <source>
        <dbReference type="Proteomes" id="UP000009022"/>
    </source>
</evidence>
<proteinExistence type="predicted"/>
<dbReference type="PANTHER" id="PTHR34033">
    <property type="entry name" value="AP-5 COMPLEX SUBUNIT BETA-1"/>
    <property type="match status" value="1"/>
</dbReference>
<organism evidence="3 4">
    <name type="scientific">Trichoplax adhaerens</name>
    <name type="common">Trichoplax reptans</name>
    <dbReference type="NCBI Taxonomy" id="10228"/>
    <lineage>
        <taxon>Eukaryota</taxon>
        <taxon>Metazoa</taxon>
        <taxon>Placozoa</taxon>
        <taxon>Uniplacotomia</taxon>
        <taxon>Trichoplacea</taxon>
        <taxon>Trichoplacidae</taxon>
        <taxon>Trichoplax</taxon>
    </lineage>
</organism>
<keyword evidence="4" id="KW-1185">Reference proteome</keyword>
<dbReference type="InterPro" id="IPR048979">
    <property type="entry name" value="AP5B1_middle"/>
</dbReference>
<accession>B3S3M4</accession>
<dbReference type="AlphaFoldDB" id="B3S3M4"/>
<dbReference type="OrthoDB" id="646197at2759"/>
<dbReference type="RefSeq" id="XP_002114848.1">
    <property type="nucleotide sequence ID" value="XM_002114812.1"/>
</dbReference>
<reference evidence="3 4" key="1">
    <citation type="journal article" date="2008" name="Nature">
        <title>The Trichoplax genome and the nature of placozoans.</title>
        <authorList>
            <person name="Srivastava M."/>
            <person name="Begovic E."/>
            <person name="Chapman J."/>
            <person name="Putnam N.H."/>
            <person name="Hellsten U."/>
            <person name="Kawashima T."/>
            <person name="Kuo A."/>
            <person name="Mitros T."/>
            <person name="Salamov A."/>
            <person name="Carpenter M.L."/>
            <person name="Signorovitch A.Y."/>
            <person name="Moreno M.A."/>
            <person name="Kamm K."/>
            <person name="Grimwood J."/>
            <person name="Schmutz J."/>
            <person name="Shapiro H."/>
            <person name="Grigoriev I.V."/>
            <person name="Buss L.W."/>
            <person name="Schierwater B."/>
            <person name="Dellaporta S.L."/>
            <person name="Rokhsar D.S."/>
        </authorList>
    </citation>
    <scope>NUCLEOTIDE SEQUENCE [LARGE SCALE GENOMIC DNA]</scope>
    <source>
        <strain evidence="3 4">Grell-BS-1999</strain>
    </source>
</reference>
<feature type="domain" description="AP5B1 middle" evidence="1">
    <location>
        <begin position="306"/>
        <end position="450"/>
    </location>
</feature>
<protein>
    <submittedName>
        <fullName evidence="3">Uncharacterized protein</fullName>
    </submittedName>
</protein>
<dbReference type="PhylomeDB" id="B3S3M4"/>
<evidence type="ECO:0000313" key="3">
    <source>
        <dbReference type="EMBL" id="EDV22982.1"/>
    </source>
</evidence>